<evidence type="ECO:0000313" key="3">
    <source>
        <dbReference type="Proteomes" id="UP000002139"/>
    </source>
</evidence>
<proteinExistence type="predicted"/>
<protein>
    <submittedName>
        <fullName evidence="2">Secreted protein</fullName>
    </submittedName>
</protein>
<gene>
    <name evidence="2" type="ordered locus">sce0749</name>
</gene>
<reference evidence="2 3" key="1">
    <citation type="journal article" date="2007" name="Nat. Biotechnol.">
        <title>Complete genome sequence of the myxobacterium Sorangium cellulosum.</title>
        <authorList>
            <person name="Schneiker S."/>
            <person name="Perlova O."/>
            <person name="Kaiser O."/>
            <person name="Gerth K."/>
            <person name="Alici A."/>
            <person name="Altmeyer M.O."/>
            <person name="Bartels D."/>
            <person name="Bekel T."/>
            <person name="Beyer S."/>
            <person name="Bode E."/>
            <person name="Bode H.B."/>
            <person name="Bolten C.J."/>
            <person name="Choudhuri J.V."/>
            <person name="Doss S."/>
            <person name="Elnakady Y.A."/>
            <person name="Frank B."/>
            <person name="Gaigalat L."/>
            <person name="Goesmann A."/>
            <person name="Groeger C."/>
            <person name="Gross F."/>
            <person name="Jelsbak L."/>
            <person name="Jelsbak L."/>
            <person name="Kalinowski J."/>
            <person name="Kegler C."/>
            <person name="Knauber T."/>
            <person name="Konietzny S."/>
            <person name="Kopp M."/>
            <person name="Krause L."/>
            <person name="Krug D."/>
            <person name="Linke B."/>
            <person name="Mahmud T."/>
            <person name="Martinez-Arias R."/>
            <person name="McHardy A.C."/>
            <person name="Merai M."/>
            <person name="Meyer F."/>
            <person name="Mormann S."/>
            <person name="Munoz-Dorado J."/>
            <person name="Perez J."/>
            <person name="Pradella S."/>
            <person name="Rachid S."/>
            <person name="Raddatz G."/>
            <person name="Rosenau F."/>
            <person name="Rueckert C."/>
            <person name="Sasse F."/>
            <person name="Scharfe M."/>
            <person name="Schuster S.C."/>
            <person name="Suen G."/>
            <person name="Treuner-Lange A."/>
            <person name="Velicer G.J."/>
            <person name="Vorholter F.-J."/>
            <person name="Weissman K.J."/>
            <person name="Welch R.D."/>
            <person name="Wenzel S.C."/>
            <person name="Whitworth D.E."/>
            <person name="Wilhelm S."/>
            <person name="Wittmann C."/>
            <person name="Bloecker H."/>
            <person name="Puehler A."/>
            <person name="Mueller R."/>
        </authorList>
    </citation>
    <scope>NUCLEOTIDE SEQUENCE [LARGE SCALE GENOMIC DNA]</scope>
    <source>
        <strain evidence="3">So ce56</strain>
    </source>
</reference>
<feature type="chain" id="PRO_5002738228" evidence="1">
    <location>
        <begin position="22"/>
        <end position="105"/>
    </location>
</feature>
<dbReference type="RefSeq" id="WP_012233384.1">
    <property type="nucleotide sequence ID" value="NC_010162.1"/>
</dbReference>
<dbReference type="EMBL" id="AM746676">
    <property type="protein sequence ID" value="CAN90906.1"/>
    <property type="molecule type" value="Genomic_DNA"/>
</dbReference>
<name>A9ENV7_SORC5</name>
<accession>A9ENV7</accession>
<dbReference type="PROSITE" id="PS51257">
    <property type="entry name" value="PROKAR_LIPOPROTEIN"/>
    <property type="match status" value="1"/>
</dbReference>
<sequence>MKSIAITILLASIVVGGCAVAADPDPEASGEVNEMASESEAEDIAEASQALDSNCSARTCESCGGGKSRAKTVTWTKMYFPGTGMYMCAGPSTVTYGSCQLTCEL</sequence>
<dbReference type="KEGG" id="scl:sce0749"/>
<dbReference type="HOGENOM" id="CLU_2234822_0_0_7"/>
<evidence type="ECO:0000256" key="1">
    <source>
        <dbReference type="SAM" id="SignalP"/>
    </source>
</evidence>
<feature type="signal peptide" evidence="1">
    <location>
        <begin position="1"/>
        <end position="21"/>
    </location>
</feature>
<dbReference type="Proteomes" id="UP000002139">
    <property type="component" value="Chromosome"/>
</dbReference>
<evidence type="ECO:0000313" key="2">
    <source>
        <dbReference type="EMBL" id="CAN90906.1"/>
    </source>
</evidence>
<keyword evidence="3" id="KW-1185">Reference proteome</keyword>
<organism evidence="2 3">
    <name type="scientific">Sorangium cellulosum (strain So ce56)</name>
    <name type="common">Polyangium cellulosum (strain So ce56)</name>
    <dbReference type="NCBI Taxonomy" id="448385"/>
    <lineage>
        <taxon>Bacteria</taxon>
        <taxon>Pseudomonadati</taxon>
        <taxon>Myxococcota</taxon>
        <taxon>Polyangia</taxon>
        <taxon>Polyangiales</taxon>
        <taxon>Polyangiaceae</taxon>
        <taxon>Sorangium</taxon>
    </lineage>
</organism>
<dbReference type="AlphaFoldDB" id="A9ENV7"/>
<dbReference type="BioCyc" id="SCEL448385:SCE_RS03925-MONOMER"/>
<keyword evidence="1" id="KW-0732">Signal</keyword>